<organism evidence="2 3">
    <name type="scientific">Dorcoceras hygrometricum</name>
    <dbReference type="NCBI Taxonomy" id="472368"/>
    <lineage>
        <taxon>Eukaryota</taxon>
        <taxon>Viridiplantae</taxon>
        <taxon>Streptophyta</taxon>
        <taxon>Embryophyta</taxon>
        <taxon>Tracheophyta</taxon>
        <taxon>Spermatophyta</taxon>
        <taxon>Magnoliopsida</taxon>
        <taxon>eudicotyledons</taxon>
        <taxon>Gunneridae</taxon>
        <taxon>Pentapetalae</taxon>
        <taxon>asterids</taxon>
        <taxon>lamiids</taxon>
        <taxon>Lamiales</taxon>
        <taxon>Gesneriaceae</taxon>
        <taxon>Didymocarpoideae</taxon>
        <taxon>Trichosporeae</taxon>
        <taxon>Loxocarpinae</taxon>
        <taxon>Dorcoceras</taxon>
    </lineage>
</organism>
<evidence type="ECO:0000313" key="2">
    <source>
        <dbReference type="EMBL" id="KZV52964.1"/>
    </source>
</evidence>
<keyword evidence="3" id="KW-1185">Reference proteome</keyword>
<gene>
    <name evidence="2" type="ORF">F511_34818</name>
</gene>
<dbReference type="AlphaFoldDB" id="A0A2Z7D0H8"/>
<evidence type="ECO:0000256" key="1">
    <source>
        <dbReference type="SAM" id="MobiDB-lite"/>
    </source>
</evidence>
<name>A0A2Z7D0H8_9LAMI</name>
<accession>A0A2Z7D0H8</accession>
<sequence>MTSALLIGRNRVAALMTSAYLLEEAMSSKDDVSSKLQYIQQSTRSARVGSAMMESAVTSAISRELQCNQKLILEVSDSKTMSFGLIDTTAFCLRAKIQQMLFALITSSRKIPVARYQSQGTSRKMMNQSQATVFCISSRRKSRRRKSRRSEDLQTNRQRIQT</sequence>
<feature type="compositionally biased region" description="Basic residues" evidence="1">
    <location>
        <begin position="138"/>
        <end position="148"/>
    </location>
</feature>
<dbReference type="Proteomes" id="UP000250235">
    <property type="component" value="Unassembled WGS sequence"/>
</dbReference>
<feature type="region of interest" description="Disordered" evidence="1">
    <location>
        <begin position="137"/>
        <end position="162"/>
    </location>
</feature>
<proteinExistence type="predicted"/>
<protein>
    <submittedName>
        <fullName evidence="2">Uncharacterized protein</fullName>
    </submittedName>
</protein>
<evidence type="ECO:0000313" key="3">
    <source>
        <dbReference type="Proteomes" id="UP000250235"/>
    </source>
</evidence>
<reference evidence="2 3" key="1">
    <citation type="journal article" date="2015" name="Proc. Natl. Acad. Sci. U.S.A.">
        <title>The resurrection genome of Boea hygrometrica: A blueprint for survival of dehydration.</title>
        <authorList>
            <person name="Xiao L."/>
            <person name="Yang G."/>
            <person name="Zhang L."/>
            <person name="Yang X."/>
            <person name="Zhao S."/>
            <person name="Ji Z."/>
            <person name="Zhou Q."/>
            <person name="Hu M."/>
            <person name="Wang Y."/>
            <person name="Chen M."/>
            <person name="Xu Y."/>
            <person name="Jin H."/>
            <person name="Xiao X."/>
            <person name="Hu G."/>
            <person name="Bao F."/>
            <person name="Hu Y."/>
            <person name="Wan P."/>
            <person name="Li L."/>
            <person name="Deng X."/>
            <person name="Kuang T."/>
            <person name="Xiang C."/>
            <person name="Zhu J.K."/>
            <person name="Oliver M.J."/>
            <person name="He Y."/>
        </authorList>
    </citation>
    <scope>NUCLEOTIDE SEQUENCE [LARGE SCALE GENOMIC DNA]</scope>
    <source>
        <strain evidence="3">cv. XS01</strain>
    </source>
</reference>
<dbReference type="EMBL" id="KQ990577">
    <property type="protein sequence ID" value="KZV52964.1"/>
    <property type="molecule type" value="Genomic_DNA"/>
</dbReference>